<keyword evidence="6" id="KW-0808">Transferase</keyword>
<dbReference type="Gene3D" id="3.90.550.50">
    <property type="match status" value="1"/>
</dbReference>
<dbReference type="GO" id="GO:0016020">
    <property type="term" value="C:membrane"/>
    <property type="evidence" value="ECO:0007669"/>
    <property type="project" value="UniProtKB-SubCell"/>
</dbReference>
<dbReference type="GO" id="GO:0016263">
    <property type="term" value="F:glycoprotein-N-acetylgalactosamine 3-beta-galactosyltransferase activity"/>
    <property type="evidence" value="ECO:0007669"/>
    <property type="project" value="UniProtKB-EC"/>
</dbReference>
<keyword evidence="15" id="KW-1185">Reference proteome</keyword>
<proteinExistence type="inferred from homology"/>
<reference evidence="14" key="1">
    <citation type="journal article" date="2019" name="G3 (Bethesda)">
        <title>Genome Assemblies of Two Rare Opportunistic Yeast Pathogens: Diutina rugosa (syn. Candida rugosa) and Trichomonascus ciferrii (syn. Candida ciferrii).</title>
        <authorList>
            <person name="Mixao V."/>
            <person name="Saus E."/>
            <person name="Hansen A.P."/>
            <person name="Lass-Florl C."/>
            <person name="Gabaldon T."/>
        </authorList>
    </citation>
    <scope>NUCLEOTIDE SEQUENCE</scope>
    <source>
        <strain evidence="14">CBS 4856</strain>
    </source>
</reference>
<gene>
    <name evidence="14" type="ORF">TRICI_006340</name>
</gene>
<feature type="compositionally biased region" description="Basic and acidic residues" evidence="12">
    <location>
        <begin position="475"/>
        <end position="486"/>
    </location>
</feature>
<dbReference type="VEuPathDB" id="FungiDB:TRICI_006340"/>
<dbReference type="InterPro" id="IPR026050">
    <property type="entry name" value="C1GALT1/C1GALT1_chp1"/>
</dbReference>
<name>A0A642UI38_9ASCO</name>
<dbReference type="Pfam" id="PF02434">
    <property type="entry name" value="Fringe"/>
    <property type="match status" value="1"/>
</dbReference>
<dbReference type="Proteomes" id="UP000761534">
    <property type="component" value="Unassembled WGS sequence"/>
</dbReference>
<evidence type="ECO:0000256" key="5">
    <source>
        <dbReference type="ARBA" id="ARBA00022676"/>
    </source>
</evidence>
<keyword evidence="8" id="KW-0547">Nucleotide-binding</keyword>
<evidence type="ECO:0000313" key="14">
    <source>
        <dbReference type="EMBL" id="KAA8899474.1"/>
    </source>
</evidence>
<dbReference type="EC" id="2.4.1.122" evidence="4"/>
<dbReference type="AlphaFoldDB" id="A0A642UI38"/>
<evidence type="ECO:0000256" key="6">
    <source>
        <dbReference type="ARBA" id="ARBA00022679"/>
    </source>
</evidence>
<evidence type="ECO:0000259" key="13">
    <source>
        <dbReference type="Pfam" id="PF02434"/>
    </source>
</evidence>
<feature type="domain" description="Fringe-like glycosyltransferase" evidence="13">
    <location>
        <begin position="194"/>
        <end position="272"/>
    </location>
</feature>
<dbReference type="EMBL" id="SWFS01000521">
    <property type="protein sequence ID" value="KAA8899474.1"/>
    <property type="molecule type" value="Genomic_DNA"/>
</dbReference>
<protein>
    <recommendedName>
        <fullName evidence="4">N-acetylgalactosaminide beta-1,3-galactosyltransferase</fullName>
        <ecNumber evidence="4">2.4.1.122</ecNumber>
    </recommendedName>
</protein>
<dbReference type="PANTHER" id="PTHR23033:SF47">
    <property type="entry name" value="APPLE DOMAIN-CONTAINING PROTEIN-RELATED"/>
    <property type="match status" value="1"/>
</dbReference>
<dbReference type="PANTHER" id="PTHR23033">
    <property type="entry name" value="BETA1,3-GALACTOSYLTRANSFERASE"/>
    <property type="match status" value="1"/>
</dbReference>
<feature type="region of interest" description="Disordered" evidence="12">
    <location>
        <begin position="1"/>
        <end position="30"/>
    </location>
</feature>
<comment type="similarity">
    <text evidence="3">Belongs to the glycosyltransferase 31 family. Beta3-Gal-T subfamily.</text>
</comment>
<accession>A0A642UI38</accession>
<evidence type="ECO:0000256" key="3">
    <source>
        <dbReference type="ARBA" id="ARBA00006462"/>
    </source>
</evidence>
<evidence type="ECO:0000256" key="2">
    <source>
        <dbReference type="ARBA" id="ARBA00004922"/>
    </source>
</evidence>
<dbReference type="GO" id="GO:0000166">
    <property type="term" value="F:nucleotide binding"/>
    <property type="evidence" value="ECO:0007669"/>
    <property type="project" value="UniProtKB-KW"/>
</dbReference>
<comment type="caution">
    <text evidence="14">The sequence shown here is derived from an EMBL/GenBank/DDBJ whole genome shotgun (WGS) entry which is preliminary data.</text>
</comment>
<feature type="region of interest" description="Disordered" evidence="12">
    <location>
        <begin position="470"/>
        <end position="495"/>
    </location>
</feature>
<evidence type="ECO:0000256" key="8">
    <source>
        <dbReference type="ARBA" id="ARBA00022741"/>
    </source>
</evidence>
<keyword evidence="5" id="KW-0328">Glycosyltransferase</keyword>
<keyword evidence="10" id="KW-1133">Transmembrane helix</keyword>
<evidence type="ECO:0000313" key="15">
    <source>
        <dbReference type="Proteomes" id="UP000761534"/>
    </source>
</evidence>
<keyword evidence="11" id="KW-0472">Membrane</keyword>
<evidence type="ECO:0000256" key="7">
    <source>
        <dbReference type="ARBA" id="ARBA00022692"/>
    </source>
</evidence>
<feature type="compositionally biased region" description="Basic and acidic residues" evidence="12">
    <location>
        <begin position="18"/>
        <end position="30"/>
    </location>
</feature>
<evidence type="ECO:0000256" key="12">
    <source>
        <dbReference type="SAM" id="MobiDB-lite"/>
    </source>
</evidence>
<evidence type="ECO:0000256" key="9">
    <source>
        <dbReference type="ARBA" id="ARBA00022968"/>
    </source>
</evidence>
<comment type="pathway">
    <text evidence="2">Protein modification; protein glycosylation.</text>
</comment>
<dbReference type="OrthoDB" id="414175at2759"/>
<dbReference type="Gene3D" id="3.50.4.10">
    <property type="entry name" value="Hepatocyte Growth Factor"/>
    <property type="match status" value="1"/>
</dbReference>
<sequence length="495" mass="57496">MQEQHPHHQRPSRQRYLGLKDFDKNNDINDNRVQYSPRYESNDLWRTDAVEAPNALSTAKRRYPLPPLNKFQSKGEYLQQPLVADYAKGADKVFFMIKTGGSVLWNRLPIHLMTSLTRVPSFALYSDAPGSVGGHEVIDILQNTTKESLQKPEFTLYRRQRYIHDSHGVVDYSELDVKGGWELDKFKNIPMLADAYAKSPESDWFVFMDADSYFMMDTLTEWLKTFDPEQPHYFGSRAALGDLIFGHGGSGVVLSRKAVELTVGKHPEYVQEYEQKAFKYCCGDALVALMLKEKLGLEIAVHGGNRFQGNSFWEVMVTPEKWCQPIMSFHHLTAHDIEILWEYERLMGPERRKQITYGDIYHDFYLPYIKERIDNWDNKAEQVVFTPERDKEKLKEGEEPPYSSFEACQKACDEMSNCLMFRYLPNKSYCGLSKQIKLGRPAFEWVKEDNGNHKAISGWKIDRITQIRKTQSCDPRSKTTHSELHEGWFSPPQLE</sequence>
<comment type="subcellular location">
    <subcellularLocation>
        <location evidence="1">Membrane</location>
        <topology evidence="1">Single-pass type II membrane protein</topology>
    </subcellularLocation>
</comment>
<keyword evidence="9" id="KW-0735">Signal-anchor</keyword>
<evidence type="ECO:0000256" key="10">
    <source>
        <dbReference type="ARBA" id="ARBA00022989"/>
    </source>
</evidence>
<organism evidence="14 15">
    <name type="scientific">Trichomonascus ciferrii</name>
    <dbReference type="NCBI Taxonomy" id="44093"/>
    <lineage>
        <taxon>Eukaryota</taxon>
        <taxon>Fungi</taxon>
        <taxon>Dikarya</taxon>
        <taxon>Ascomycota</taxon>
        <taxon>Saccharomycotina</taxon>
        <taxon>Dipodascomycetes</taxon>
        <taxon>Dipodascales</taxon>
        <taxon>Trichomonascaceae</taxon>
        <taxon>Trichomonascus</taxon>
        <taxon>Trichomonascus ciferrii complex</taxon>
    </lineage>
</organism>
<evidence type="ECO:0000256" key="4">
    <source>
        <dbReference type="ARBA" id="ARBA00012557"/>
    </source>
</evidence>
<keyword evidence="7" id="KW-0812">Transmembrane</keyword>
<evidence type="ECO:0000256" key="11">
    <source>
        <dbReference type="ARBA" id="ARBA00023136"/>
    </source>
</evidence>
<dbReference type="InterPro" id="IPR003378">
    <property type="entry name" value="Fringe-like_glycosylTrfase"/>
</dbReference>
<evidence type="ECO:0000256" key="1">
    <source>
        <dbReference type="ARBA" id="ARBA00004606"/>
    </source>
</evidence>